<evidence type="ECO:0000256" key="1">
    <source>
        <dbReference type="SAM" id="MobiDB-lite"/>
    </source>
</evidence>
<reference evidence="2 3" key="1">
    <citation type="submission" date="2016-03" db="EMBL/GenBank/DDBJ databases">
        <authorList>
            <person name="Ploux O."/>
        </authorList>
    </citation>
    <scope>NUCLEOTIDE SEQUENCE [LARGE SCALE GENOMIC DNA]</scope>
    <source>
        <strain evidence="2 3">UAMH 11012</strain>
    </source>
</reference>
<evidence type="ECO:0000313" key="3">
    <source>
        <dbReference type="Proteomes" id="UP000184330"/>
    </source>
</evidence>
<organism evidence="2 3">
    <name type="scientific">Phialocephala subalpina</name>
    <dbReference type="NCBI Taxonomy" id="576137"/>
    <lineage>
        <taxon>Eukaryota</taxon>
        <taxon>Fungi</taxon>
        <taxon>Dikarya</taxon>
        <taxon>Ascomycota</taxon>
        <taxon>Pezizomycotina</taxon>
        <taxon>Leotiomycetes</taxon>
        <taxon>Helotiales</taxon>
        <taxon>Mollisiaceae</taxon>
        <taxon>Phialocephala</taxon>
        <taxon>Phialocephala fortinii species complex</taxon>
    </lineage>
</organism>
<keyword evidence="3" id="KW-1185">Reference proteome</keyword>
<feature type="region of interest" description="Disordered" evidence="1">
    <location>
        <begin position="152"/>
        <end position="178"/>
    </location>
</feature>
<dbReference type="AlphaFoldDB" id="A0A1L7WF90"/>
<feature type="region of interest" description="Disordered" evidence="1">
    <location>
        <begin position="34"/>
        <end position="119"/>
    </location>
</feature>
<proteinExistence type="predicted"/>
<dbReference type="PANTHER" id="PTHR40619:SF3">
    <property type="entry name" value="FUNGAL STAND N-TERMINAL GOODBYE DOMAIN-CONTAINING PROTEIN"/>
    <property type="match status" value="1"/>
</dbReference>
<dbReference type="PANTHER" id="PTHR40619">
    <property type="entry name" value="FUNGAL STAND N-TERMINAL GOODBYE DOMAIN-CONTAINING PROTEIN"/>
    <property type="match status" value="1"/>
</dbReference>
<evidence type="ECO:0000313" key="2">
    <source>
        <dbReference type="EMBL" id="CZR51440.1"/>
    </source>
</evidence>
<accession>A0A1L7WF90</accession>
<name>A0A1L7WF90_9HELO</name>
<feature type="region of interest" description="Disordered" evidence="1">
    <location>
        <begin position="1"/>
        <end position="22"/>
    </location>
</feature>
<gene>
    <name evidence="2" type="ORF">PAC_01316</name>
</gene>
<dbReference type="OrthoDB" id="3549294at2759"/>
<dbReference type="EMBL" id="FJOG01000002">
    <property type="protein sequence ID" value="CZR51440.1"/>
    <property type="molecule type" value="Genomic_DNA"/>
</dbReference>
<sequence length="513" mass="55945">MNEDDIQKKQDRPSAEKHIFERHCESRLLDPIETEIQGHGIPDPCGRSIEDYNAPLGTESPWDTPWGTSPWGTSPWGTSPRSPSPYGTSPHGTPPRKTSSCGTSPDGTDATQSSTIHSSQLPLVGCEDDILIPTVGQINATFTTGQRMRSSYVSSAEQFPPDVGSSDGLGSTDDEPWNPEHVFGAQKTFCLWIKKPIICGISSESTFDLLAPGVGWLAKGSVPPWTAHCNQDVRFIISTELSANEIVQEEPPSFTEAVDLILLSILDVPFDAANEDLGYVLRQSNSFKTDTLGHGRWLMTTGSFKNWLSGGRSDILLVDGHSDEDKMGKTSPMSVFCATFVASVVKLRSTIVLHFFCGTLVFCIIDSLSEYETRMNNSTEDLRSVVDGLQSIVRDQNQAGPTIDNKRNVHSGPISEQAFFAEVSKAKASIEAARPQLQGLPWTDSNIQPAQATWDISRLRIKGASAIPELLHWATPQRVADSRWLRKVSFTSTTTIGSYATATGKLSLSISIS</sequence>
<feature type="compositionally biased region" description="Polar residues" evidence="1">
    <location>
        <begin position="66"/>
        <end position="119"/>
    </location>
</feature>
<dbReference type="Proteomes" id="UP000184330">
    <property type="component" value="Unassembled WGS sequence"/>
</dbReference>
<protein>
    <submittedName>
        <fullName evidence="2">Uncharacterized protein</fullName>
    </submittedName>
</protein>